<feature type="domain" description="Major facilitator superfamily (MFS) profile" evidence="5">
    <location>
        <begin position="20"/>
        <end position="402"/>
    </location>
</feature>
<keyword evidence="7" id="KW-1185">Reference proteome</keyword>
<feature type="transmembrane region" description="Helical" evidence="4">
    <location>
        <begin position="112"/>
        <end position="134"/>
    </location>
</feature>
<feature type="transmembrane region" description="Helical" evidence="4">
    <location>
        <begin position="21"/>
        <end position="40"/>
    </location>
</feature>
<feature type="transmembrane region" description="Helical" evidence="4">
    <location>
        <begin position="338"/>
        <end position="359"/>
    </location>
</feature>
<dbReference type="EMBL" id="RBZV01000001">
    <property type="protein sequence ID" value="RKP52547.1"/>
    <property type="molecule type" value="Genomic_DNA"/>
</dbReference>
<dbReference type="PANTHER" id="PTHR23521">
    <property type="entry name" value="TRANSPORTER MFS SUPERFAMILY"/>
    <property type="match status" value="1"/>
</dbReference>
<dbReference type="PROSITE" id="PS50850">
    <property type="entry name" value="MFS"/>
    <property type="match status" value="1"/>
</dbReference>
<keyword evidence="1 4" id="KW-0812">Transmembrane</keyword>
<dbReference type="InterPro" id="IPR036259">
    <property type="entry name" value="MFS_trans_sf"/>
</dbReference>
<feature type="transmembrane region" description="Helical" evidence="4">
    <location>
        <begin position="275"/>
        <end position="296"/>
    </location>
</feature>
<evidence type="ECO:0000256" key="3">
    <source>
        <dbReference type="ARBA" id="ARBA00023136"/>
    </source>
</evidence>
<feature type="transmembrane region" description="Helical" evidence="4">
    <location>
        <begin position="146"/>
        <end position="170"/>
    </location>
</feature>
<feature type="transmembrane region" description="Helical" evidence="4">
    <location>
        <begin position="52"/>
        <end position="75"/>
    </location>
</feature>
<dbReference type="InterPro" id="IPR011701">
    <property type="entry name" value="MFS"/>
</dbReference>
<feature type="transmembrane region" description="Helical" evidence="4">
    <location>
        <begin position="246"/>
        <end position="263"/>
    </location>
</feature>
<dbReference type="PANTHER" id="PTHR23521:SF3">
    <property type="entry name" value="MFS TRANSPORTER"/>
    <property type="match status" value="1"/>
</dbReference>
<dbReference type="Pfam" id="PF07690">
    <property type="entry name" value="MFS_1"/>
    <property type="match status" value="1"/>
</dbReference>
<dbReference type="Proteomes" id="UP000280434">
    <property type="component" value="Unassembled WGS sequence"/>
</dbReference>
<organism evidence="6 7">
    <name type="scientific">Trinickia fusca</name>
    <dbReference type="NCBI Taxonomy" id="2419777"/>
    <lineage>
        <taxon>Bacteria</taxon>
        <taxon>Pseudomonadati</taxon>
        <taxon>Pseudomonadota</taxon>
        <taxon>Betaproteobacteria</taxon>
        <taxon>Burkholderiales</taxon>
        <taxon>Burkholderiaceae</taxon>
        <taxon>Trinickia</taxon>
    </lineage>
</organism>
<evidence type="ECO:0000259" key="5">
    <source>
        <dbReference type="PROSITE" id="PS50850"/>
    </source>
</evidence>
<feature type="transmembrane region" description="Helical" evidence="4">
    <location>
        <begin position="302"/>
        <end position="326"/>
    </location>
</feature>
<dbReference type="AlphaFoldDB" id="A0A494XPG3"/>
<accession>A0A494XPG3</accession>
<evidence type="ECO:0000256" key="1">
    <source>
        <dbReference type="ARBA" id="ARBA00022692"/>
    </source>
</evidence>
<dbReference type="Gene3D" id="1.20.1250.20">
    <property type="entry name" value="MFS general substrate transporter like domains"/>
    <property type="match status" value="1"/>
</dbReference>
<feature type="transmembrane region" description="Helical" evidence="4">
    <location>
        <begin position="220"/>
        <end position="240"/>
    </location>
</feature>
<evidence type="ECO:0000313" key="7">
    <source>
        <dbReference type="Proteomes" id="UP000280434"/>
    </source>
</evidence>
<dbReference type="OrthoDB" id="8941712at2"/>
<keyword evidence="2 4" id="KW-1133">Transmembrane helix</keyword>
<keyword evidence="3 4" id="KW-0472">Membrane</keyword>
<name>A0A494XPG3_9BURK</name>
<feature type="transmembrane region" description="Helical" evidence="4">
    <location>
        <begin position="176"/>
        <end position="199"/>
    </location>
</feature>
<dbReference type="GO" id="GO:0022857">
    <property type="term" value="F:transmembrane transporter activity"/>
    <property type="evidence" value="ECO:0007669"/>
    <property type="project" value="InterPro"/>
</dbReference>
<proteinExistence type="predicted"/>
<gene>
    <name evidence="6" type="ORF">D7S89_03305</name>
</gene>
<dbReference type="GO" id="GO:0005886">
    <property type="term" value="C:plasma membrane"/>
    <property type="evidence" value="ECO:0007669"/>
    <property type="project" value="TreeGrafter"/>
</dbReference>
<protein>
    <submittedName>
        <fullName evidence="6">MFS transporter</fullName>
    </submittedName>
</protein>
<feature type="transmembrane region" description="Helical" evidence="4">
    <location>
        <begin position="87"/>
        <end position="106"/>
    </location>
</feature>
<dbReference type="SUPFAM" id="SSF103473">
    <property type="entry name" value="MFS general substrate transporter"/>
    <property type="match status" value="1"/>
</dbReference>
<dbReference type="InterPro" id="IPR020846">
    <property type="entry name" value="MFS_dom"/>
</dbReference>
<reference evidence="6 7" key="1">
    <citation type="submission" date="2018-10" db="EMBL/GenBank/DDBJ databases">
        <title>Paraburkholderia sp. 7MK8-2, isolated from soil.</title>
        <authorList>
            <person name="Gao Z.-H."/>
            <person name="Qiu L.-H."/>
        </authorList>
    </citation>
    <scope>NUCLEOTIDE SEQUENCE [LARGE SCALE GENOMIC DNA]</scope>
    <source>
        <strain evidence="6 7">7MK8-2</strain>
    </source>
</reference>
<evidence type="ECO:0000313" key="6">
    <source>
        <dbReference type="EMBL" id="RKP52547.1"/>
    </source>
</evidence>
<feature type="transmembrane region" description="Helical" evidence="4">
    <location>
        <begin position="371"/>
        <end position="389"/>
    </location>
</feature>
<evidence type="ECO:0000256" key="2">
    <source>
        <dbReference type="ARBA" id="ARBA00022989"/>
    </source>
</evidence>
<comment type="caution">
    <text evidence="6">The sequence shown here is derived from an EMBL/GenBank/DDBJ whole genome shotgun (WGS) entry which is preliminary data.</text>
</comment>
<sequence>MKTRGLMITKKSTVDTQARPMYWLTLSSLLLVTGAVNLQVPLYQHYAEISGASHTISALAFAAYVGGLVPILLLFAGASDRLGRKPVVMLALLGSLAATILMSVFPSMGCLFVARVLQGMGVGLGMGTVTAYLSEQRPGAEKTVSAHVALASSLGFGGGALFTTVSLMLLDTSLPLSFVVAMIAMAIVLVAMPFAPATVRNKDSALTRLPKFLPGSAAPYLGICAAWSVSGLVIALLPAQLAKHQLASWAGPALFLVNVVGIVCQPMARKLSPGINLAIGALLIPLGYLIMIRGASAGNVPWLLVGASVAGAACYGFTYLGGLTHIVERSGSEKARSVSGYFLFAYFGFAAPSIMMGVVADKTSISAALEVFAYGIALVHMLLLLMIFAPARLAPLFRRDAQ</sequence>
<evidence type="ECO:0000256" key="4">
    <source>
        <dbReference type="SAM" id="Phobius"/>
    </source>
</evidence>